<accession>A0A812WDA8</accession>
<dbReference type="EMBL" id="CAJNIZ010043839">
    <property type="protein sequence ID" value="CAE7670507.1"/>
    <property type="molecule type" value="Genomic_DNA"/>
</dbReference>
<dbReference type="Proteomes" id="UP000649617">
    <property type="component" value="Unassembled WGS sequence"/>
</dbReference>
<feature type="non-terminal residue" evidence="1">
    <location>
        <position position="1"/>
    </location>
</feature>
<sequence length="159" mass="18030">HGCHEVASVLTENDACKPGADPEFYGFYFARTLETARGYTTRIKEKAGKLPTEKCGFIRRVYVPETSVVVTVPNLDKKENPQVIDQIRHARRGHPNAIVFGRASRDEDAGWEGIIPQEMMKLVNLKPIEDETKEAEAVLWAPTIRTWDGQPDQWPRLQS</sequence>
<dbReference type="Gene3D" id="3.90.175.10">
    <property type="entry name" value="Diphtheria Toxin, domain 1"/>
    <property type="match status" value="1"/>
</dbReference>
<name>A0A812WDA8_SYMPI</name>
<evidence type="ECO:0000313" key="1">
    <source>
        <dbReference type="EMBL" id="CAE7670507.1"/>
    </source>
</evidence>
<gene>
    <name evidence="1" type="ORF">SPIL2461_LOCUS18480</name>
</gene>
<protein>
    <submittedName>
        <fullName evidence="1">Uncharacterized protein</fullName>
    </submittedName>
</protein>
<reference evidence="1" key="1">
    <citation type="submission" date="2021-02" db="EMBL/GenBank/DDBJ databases">
        <authorList>
            <person name="Dougan E. K."/>
            <person name="Rhodes N."/>
            <person name="Thang M."/>
            <person name="Chan C."/>
        </authorList>
    </citation>
    <scope>NUCLEOTIDE SEQUENCE</scope>
</reference>
<proteinExistence type="predicted"/>
<keyword evidence="2" id="KW-1185">Reference proteome</keyword>
<evidence type="ECO:0000313" key="2">
    <source>
        <dbReference type="Proteomes" id="UP000649617"/>
    </source>
</evidence>
<dbReference type="AlphaFoldDB" id="A0A812WDA8"/>
<comment type="caution">
    <text evidence="1">The sequence shown here is derived from an EMBL/GenBank/DDBJ whole genome shotgun (WGS) entry which is preliminary data.</text>
</comment>
<organism evidence="1 2">
    <name type="scientific">Symbiodinium pilosum</name>
    <name type="common">Dinoflagellate</name>
    <dbReference type="NCBI Taxonomy" id="2952"/>
    <lineage>
        <taxon>Eukaryota</taxon>
        <taxon>Sar</taxon>
        <taxon>Alveolata</taxon>
        <taxon>Dinophyceae</taxon>
        <taxon>Suessiales</taxon>
        <taxon>Symbiodiniaceae</taxon>
        <taxon>Symbiodinium</taxon>
    </lineage>
</organism>